<keyword evidence="5 8" id="KW-1133">Transmembrane helix</keyword>
<protein>
    <submittedName>
        <fullName evidence="9">Cytochrome c oxidase subunit 4</fullName>
    </submittedName>
</protein>
<dbReference type="Proteomes" id="UP000198584">
    <property type="component" value="Unassembled WGS sequence"/>
</dbReference>
<feature type="compositionally biased region" description="Basic and acidic residues" evidence="7">
    <location>
        <begin position="11"/>
        <end position="20"/>
    </location>
</feature>
<dbReference type="InterPro" id="IPR005171">
    <property type="entry name" value="Cyt_c_oxidase_su4_prok"/>
</dbReference>
<dbReference type="Pfam" id="PF03626">
    <property type="entry name" value="COX4_pro"/>
    <property type="match status" value="1"/>
</dbReference>
<dbReference type="NCBIfam" id="TIGR02908">
    <property type="entry name" value="CoxD_Bacillus"/>
    <property type="match status" value="1"/>
</dbReference>
<feature type="compositionally biased region" description="Polar residues" evidence="7">
    <location>
        <begin position="1"/>
        <end position="10"/>
    </location>
</feature>
<dbReference type="EMBL" id="FNQR01000017">
    <property type="protein sequence ID" value="SEB11696.1"/>
    <property type="molecule type" value="Genomic_DNA"/>
</dbReference>
<organism evidence="9 10">
    <name type="scientific">Thalassobacillus cyri</name>
    <dbReference type="NCBI Taxonomy" id="571932"/>
    <lineage>
        <taxon>Bacteria</taxon>
        <taxon>Bacillati</taxon>
        <taxon>Bacillota</taxon>
        <taxon>Bacilli</taxon>
        <taxon>Bacillales</taxon>
        <taxon>Bacillaceae</taxon>
        <taxon>Thalassobacillus</taxon>
    </lineage>
</organism>
<dbReference type="InterPro" id="IPR050968">
    <property type="entry name" value="Cytochrome_c_oxidase_bac_sub4"/>
</dbReference>
<dbReference type="AlphaFoldDB" id="A0A1H4GQ09"/>
<dbReference type="GO" id="GO:0005886">
    <property type="term" value="C:plasma membrane"/>
    <property type="evidence" value="ECO:0007669"/>
    <property type="project" value="UniProtKB-SubCell"/>
</dbReference>
<keyword evidence="6 8" id="KW-0472">Membrane</keyword>
<comment type="subcellular location">
    <subcellularLocation>
        <location evidence="1">Cell membrane</location>
        <topology evidence="1">Multi-pass membrane protein</topology>
    </subcellularLocation>
</comment>
<name>A0A1H4GQ09_9BACI</name>
<keyword evidence="10" id="KW-1185">Reference proteome</keyword>
<sequence length="107" mass="12275">MTKDTNSTPHNEFEKAEHKEEMKHQVISFVMMIIFTIAAFAVVATDAIGKYFAIPIILLLAVVQVIFQLYYFMHMKNKGHETPALMIYGGLAVAFMTILTFTTIIWW</sequence>
<gene>
    <name evidence="9" type="ORF">SAMN05421743_11792</name>
</gene>
<dbReference type="STRING" id="571932.SAMN05421743_11792"/>
<evidence type="ECO:0000256" key="7">
    <source>
        <dbReference type="SAM" id="MobiDB-lite"/>
    </source>
</evidence>
<dbReference type="GO" id="GO:0015990">
    <property type="term" value="P:electron transport coupled proton transport"/>
    <property type="evidence" value="ECO:0007669"/>
    <property type="project" value="TreeGrafter"/>
</dbReference>
<dbReference type="PANTHER" id="PTHR36835">
    <property type="entry name" value="CYTOCHROME BO(3) UBIQUINOL OXIDASE SUBUNIT 4"/>
    <property type="match status" value="1"/>
</dbReference>
<dbReference type="PANTHER" id="PTHR36835:SF1">
    <property type="entry name" value="CYTOCHROME BO(3) UBIQUINOL OXIDASE SUBUNIT 4"/>
    <property type="match status" value="1"/>
</dbReference>
<evidence type="ECO:0000256" key="5">
    <source>
        <dbReference type="ARBA" id="ARBA00022989"/>
    </source>
</evidence>
<feature type="transmembrane region" description="Helical" evidence="8">
    <location>
        <begin position="51"/>
        <end position="73"/>
    </location>
</feature>
<evidence type="ECO:0000256" key="4">
    <source>
        <dbReference type="ARBA" id="ARBA00022692"/>
    </source>
</evidence>
<dbReference type="OrthoDB" id="2989516at2"/>
<keyword evidence="4 8" id="KW-0812">Transmembrane</keyword>
<feature type="transmembrane region" description="Helical" evidence="8">
    <location>
        <begin position="85"/>
        <end position="106"/>
    </location>
</feature>
<evidence type="ECO:0000256" key="6">
    <source>
        <dbReference type="ARBA" id="ARBA00023136"/>
    </source>
</evidence>
<dbReference type="RefSeq" id="WP_093046213.1">
    <property type="nucleotide sequence ID" value="NZ_FNQR01000017.1"/>
</dbReference>
<proteinExistence type="inferred from homology"/>
<keyword evidence="3" id="KW-1003">Cell membrane</keyword>
<evidence type="ECO:0000313" key="9">
    <source>
        <dbReference type="EMBL" id="SEB11696.1"/>
    </source>
</evidence>
<evidence type="ECO:0000256" key="2">
    <source>
        <dbReference type="ARBA" id="ARBA00008079"/>
    </source>
</evidence>
<evidence type="ECO:0000313" key="10">
    <source>
        <dbReference type="Proteomes" id="UP000198584"/>
    </source>
</evidence>
<evidence type="ECO:0000256" key="1">
    <source>
        <dbReference type="ARBA" id="ARBA00004651"/>
    </source>
</evidence>
<dbReference type="GO" id="GO:0015078">
    <property type="term" value="F:proton transmembrane transporter activity"/>
    <property type="evidence" value="ECO:0007669"/>
    <property type="project" value="TreeGrafter"/>
</dbReference>
<accession>A0A1H4GQ09</accession>
<dbReference type="GO" id="GO:0019646">
    <property type="term" value="P:aerobic electron transport chain"/>
    <property type="evidence" value="ECO:0007669"/>
    <property type="project" value="TreeGrafter"/>
</dbReference>
<dbReference type="GO" id="GO:0009486">
    <property type="term" value="F:cytochrome bo3 ubiquinol oxidase activity"/>
    <property type="evidence" value="ECO:0007669"/>
    <property type="project" value="TreeGrafter"/>
</dbReference>
<comment type="similarity">
    <text evidence="2">Belongs to the cytochrome c oxidase bacterial subunit 4 family.</text>
</comment>
<dbReference type="GO" id="GO:0009319">
    <property type="term" value="C:cytochrome o ubiquinol oxidase complex"/>
    <property type="evidence" value="ECO:0007669"/>
    <property type="project" value="TreeGrafter"/>
</dbReference>
<feature type="region of interest" description="Disordered" evidence="7">
    <location>
        <begin position="1"/>
        <end position="20"/>
    </location>
</feature>
<evidence type="ECO:0000256" key="8">
    <source>
        <dbReference type="SAM" id="Phobius"/>
    </source>
</evidence>
<evidence type="ECO:0000256" key="3">
    <source>
        <dbReference type="ARBA" id="ARBA00022475"/>
    </source>
</evidence>
<feature type="transmembrane region" description="Helical" evidence="8">
    <location>
        <begin position="26"/>
        <end position="45"/>
    </location>
</feature>
<dbReference type="InterPro" id="IPR014257">
    <property type="entry name" value="Cyt_c_oxidase_su4_bacillaceae"/>
</dbReference>
<reference evidence="9 10" key="1">
    <citation type="submission" date="2016-10" db="EMBL/GenBank/DDBJ databases">
        <authorList>
            <person name="de Groot N.N."/>
        </authorList>
    </citation>
    <scope>NUCLEOTIDE SEQUENCE [LARGE SCALE GENOMIC DNA]</scope>
    <source>
        <strain evidence="9 10">CCM7597</strain>
    </source>
</reference>